<organism evidence="1 2">
    <name type="scientific">Marinobacter nauticus</name>
    <name type="common">Marinobacter hydrocarbonoclasticus</name>
    <name type="synonym">Marinobacter aquaeolei</name>
    <dbReference type="NCBI Taxonomy" id="2743"/>
    <lineage>
        <taxon>Bacteria</taxon>
        <taxon>Pseudomonadati</taxon>
        <taxon>Pseudomonadota</taxon>
        <taxon>Gammaproteobacteria</taxon>
        <taxon>Pseudomonadales</taxon>
        <taxon>Marinobacteraceae</taxon>
        <taxon>Marinobacter</taxon>
    </lineage>
</organism>
<dbReference type="Proteomes" id="UP000253647">
    <property type="component" value="Unassembled WGS sequence"/>
</dbReference>
<dbReference type="RefSeq" id="WP_114434417.1">
    <property type="nucleotide sequence ID" value="NZ_QPJI01000006.1"/>
</dbReference>
<accession>A0A368XMC2</accession>
<dbReference type="AlphaFoldDB" id="A0A368XMC2"/>
<evidence type="ECO:0000313" key="1">
    <source>
        <dbReference type="EMBL" id="RCW69005.1"/>
    </source>
</evidence>
<comment type="caution">
    <text evidence="1">The sequence shown here is derived from an EMBL/GenBank/DDBJ whole genome shotgun (WGS) entry which is preliminary data.</text>
</comment>
<evidence type="ECO:0000313" key="2">
    <source>
        <dbReference type="Proteomes" id="UP000253647"/>
    </source>
</evidence>
<proteinExistence type="predicted"/>
<reference evidence="1 2" key="1">
    <citation type="submission" date="2018-07" db="EMBL/GenBank/DDBJ databases">
        <title>Freshwater and sediment microbial communities from various areas in North America, analyzing microbe dynamics in response to fracking.</title>
        <authorList>
            <person name="Lamendella R."/>
        </authorList>
    </citation>
    <scope>NUCLEOTIDE SEQUENCE [LARGE SCALE GENOMIC DNA]</scope>
    <source>
        <strain evidence="1 2">105B</strain>
    </source>
</reference>
<gene>
    <name evidence="1" type="ORF">DET61_106100</name>
</gene>
<dbReference type="EMBL" id="QPJI01000006">
    <property type="protein sequence ID" value="RCW69005.1"/>
    <property type="molecule type" value="Genomic_DNA"/>
</dbReference>
<name>A0A368XMC2_MARNT</name>
<sequence>MDGQIETGKLKIDEITQQSDLEANLADNAIPAFVHELTAENYPVFLEERRKLMAQMIRGYYKAL</sequence>
<protein>
    <submittedName>
        <fullName evidence="1">Uncharacterized protein</fullName>
    </submittedName>
</protein>